<feature type="region of interest" description="Disordered" evidence="1">
    <location>
        <begin position="262"/>
        <end position="281"/>
    </location>
</feature>
<accession>A0ABW2F8Y7</accession>
<protein>
    <recommendedName>
        <fullName evidence="4">VCBS repeat-containing protein</fullName>
    </recommendedName>
</protein>
<comment type="caution">
    <text evidence="2">The sequence shown here is derived from an EMBL/GenBank/DDBJ whole genome shotgun (WGS) entry which is preliminary data.</text>
</comment>
<reference evidence="3" key="1">
    <citation type="journal article" date="2019" name="Int. J. Syst. Evol. Microbiol.">
        <title>The Global Catalogue of Microorganisms (GCM) 10K type strain sequencing project: providing services to taxonomists for standard genome sequencing and annotation.</title>
        <authorList>
            <consortium name="The Broad Institute Genomics Platform"/>
            <consortium name="The Broad Institute Genome Sequencing Center for Infectious Disease"/>
            <person name="Wu L."/>
            <person name="Ma J."/>
        </authorList>
    </citation>
    <scope>NUCLEOTIDE SEQUENCE [LARGE SCALE GENOMIC DNA]</scope>
    <source>
        <strain evidence="3">KCTC 12907</strain>
    </source>
</reference>
<dbReference type="SUPFAM" id="SSF69304">
    <property type="entry name" value="Tricorn protease N-terminal domain"/>
    <property type="match status" value="1"/>
</dbReference>
<sequence length="440" mass="47537">MTRALALSCLAAAVLLEASCSRGNGAGAADSEGAAEIAGNAPGEAVAAANLVPEPADEDGDGIFRPYLLASVPERDISLFAEENGVVLQAGGKSREYEWSYMTPQAIGPELCVRDFDGDGADELAVILHIGSGTGVAVSELHLVELDDLQDYPLSEDEYRPRIERAIAELKASSAIPAAFAEENILFGSWISYDADGDELRARIGLGLSGQDQPALTHIGDLLADVQFRAGKYELTGFEFESDPAAEGNGLAESDFSDGTAELDANNGLAEPGVNHESAESPDGRYLIEAYGVNKKITAGGLYPAEGIRLVKRASGKELWSTTGYYSHSFLWSADSRYVAASYAARIWEGSIVLDARDGSEIELPGVETMRKQTKRTTTVHEARSDPYFHAEEWLDNRSLRVSFQWTGADYEDYSGDYVYDVRSRKLLEVRWHEGDTPAS</sequence>
<proteinExistence type="predicted"/>
<name>A0ABW2F8Y7_9BACL</name>
<evidence type="ECO:0008006" key="4">
    <source>
        <dbReference type="Google" id="ProtNLM"/>
    </source>
</evidence>
<evidence type="ECO:0000256" key="1">
    <source>
        <dbReference type="SAM" id="MobiDB-lite"/>
    </source>
</evidence>
<dbReference type="Proteomes" id="UP001596378">
    <property type="component" value="Unassembled WGS sequence"/>
</dbReference>
<evidence type="ECO:0000313" key="3">
    <source>
        <dbReference type="Proteomes" id="UP001596378"/>
    </source>
</evidence>
<evidence type="ECO:0000313" key="2">
    <source>
        <dbReference type="EMBL" id="MFC7149448.1"/>
    </source>
</evidence>
<dbReference type="EMBL" id="JBHTAI010000007">
    <property type="protein sequence ID" value="MFC7149448.1"/>
    <property type="molecule type" value="Genomic_DNA"/>
</dbReference>
<gene>
    <name evidence="2" type="ORF">ACFQMJ_12995</name>
</gene>
<keyword evidence="3" id="KW-1185">Reference proteome</keyword>
<organism evidence="2 3">
    <name type="scientific">Cohnella cellulosilytica</name>
    <dbReference type="NCBI Taxonomy" id="986710"/>
    <lineage>
        <taxon>Bacteria</taxon>
        <taxon>Bacillati</taxon>
        <taxon>Bacillota</taxon>
        <taxon>Bacilli</taxon>
        <taxon>Bacillales</taxon>
        <taxon>Paenibacillaceae</taxon>
        <taxon>Cohnella</taxon>
    </lineage>
</organism>